<evidence type="ECO:0000313" key="2">
    <source>
        <dbReference type="Proteomes" id="UP000009881"/>
    </source>
</evidence>
<reference evidence="1 2" key="1">
    <citation type="journal article" date="2013" name="Genome Announc.">
        <title>Draft Genome Sequence of an Alphaproteobacterium, Caenispirillum salinarum AK4(T), Isolated from a Solar Saltern.</title>
        <authorList>
            <person name="Khatri I."/>
            <person name="Singh A."/>
            <person name="Korpole S."/>
            <person name="Pinnaka A.K."/>
            <person name="Subramanian S."/>
        </authorList>
    </citation>
    <scope>NUCLEOTIDE SEQUENCE [LARGE SCALE GENOMIC DNA]</scope>
    <source>
        <strain evidence="1 2">AK4</strain>
    </source>
</reference>
<sequence>MRSVALLSHRFGNIGHNFMALGAEAVAREAFGEDVRIAHFEQHHPFSVYPEGHWTRWIDKLRHDRLMWLRRRLAREDVYQKMWAQTQPLEFDLAVACGGPNLVSGAAATPQMRLLMHHFNGAFAFRGTPVLDAAVGSGFPLERIPERLSPEDEAFYKTSTGITRAITVREHDACRLYGTIGVEAPVIPCIAIGSGRFFQRFRDEADRSGTPRDERPIIINFQAKGSNTDWDQGVDPAAWMDLVRGVVADLRADGQRVELLCHSLYERKLARQLAPDLPIHFPQTEEEYGHIIANAKVGFVSRIHAGVALAGIGVPSLVVGNDTRIGTTAEMGLPSYFTKKLDRDTVVAEIRRLVSSADAERERLLALRESVIKRYAEVFATCAENQS</sequence>
<protein>
    <recommendedName>
        <fullName evidence="3">Polysaccharide pyruvyl transferase domain-containing protein</fullName>
    </recommendedName>
</protein>
<proteinExistence type="predicted"/>
<keyword evidence="2" id="KW-1185">Reference proteome</keyword>
<dbReference type="eggNOG" id="COG2327">
    <property type="taxonomic scope" value="Bacteria"/>
</dbReference>
<dbReference type="AlphaFoldDB" id="K9H5Z4"/>
<dbReference type="STRING" id="1238182.C882_3340"/>
<dbReference type="PATRIC" id="fig|1238182.3.peg.4520"/>
<evidence type="ECO:0000313" key="1">
    <source>
        <dbReference type="EMBL" id="EKV26053.1"/>
    </source>
</evidence>
<organism evidence="1 2">
    <name type="scientific">Caenispirillum salinarum AK4</name>
    <dbReference type="NCBI Taxonomy" id="1238182"/>
    <lineage>
        <taxon>Bacteria</taxon>
        <taxon>Pseudomonadati</taxon>
        <taxon>Pseudomonadota</taxon>
        <taxon>Alphaproteobacteria</taxon>
        <taxon>Rhodospirillales</taxon>
        <taxon>Novispirillaceae</taxon>
        <taxon>Caenispirillum</taxon>
    </lineage>
</organism>
<gene>
    <name evidence="1" type="ORF">C882_3340</name>
</gene>
<name>K9H5Z4_9PROT</name>
<evidence type="ECO:0008006" key="3">
    <source>
        <dbReference type="Google" id="ProtNLM"/>
    </source>
</evidence>
<accession>K9H5Z4</accession>
<dbReference type="EMBL" id="ANHY01000040">
    <property type="protein sequence ID" value="EKV26053.1"/>
    <property type="molecule type" value="Genomic_DNA"/>
</dbReference>
<comment type="caution">
    <text evidence="1">The sequence shown here is derived from an EMBL/GenBank/DDBJ whole genome shotgun (WGS) entry which is preliminary data.</text>
</comment>
<dbReference type="Proteomes" id="UP000009881">
    <property type="component" value="Unassembled WGS sequence"/>
</dbReference>